<keyword evidence="10" id="KW-0067">ATP-binding</keyword>
<feature type="compositionally biased region" description="Basic and acidic residues" evidence="15">
    <location>
        <begin position="235"/>
        <end position="247"/>
    </location>
</feature>
<dbReference type="RefSeq" id="WP_265895404.1">
    <property type="nucleotide sequence ID" value="NZ_JAPIVE010000001.1"/>
</dbReference>
<feature type="compositionally biased region" description="Basic and acidic residues" evidence="15">
    <location>
        <begin position="362"/>
        <end position="374"/>
    </location>
</feature>
<keyword evidence="5" id="KW-0540">Nuclease</keyword>
<keyword evidence="11 14" id="KW-0175">Coiled coil</keyword>
<evidence type="ECO:0000256" key="1">
    <source>
        <dbReference type="ARBA" id="ARBA00006930"/>
    </source>
</evidence>
<evidence type="ECO:0000313" key="17">
    <source>
        <dbReference type="EMBL" id="MCX2522998.1"/>
    </source>
</evidence>
<evidence type="ECO:0000256" key="13">
    <source>
        <dbReference type="ARBA" id="ARBA00055999"/>
    </source>
</evidence>
<keyword evidence="18" id="KW-1185">Reference proteome</keyword>
<evidence type="ECO:0000256" key="3">
    <source>
        <dbReference type="ARBA" id="ARBA00013368"/>
    </source>
</evidence>
<evidence type="ECO:0000256" key="5">
    <source>
        <dbReference type="ARBA" id="ARBA00022722"/>
    </source>
</evidence>
<dbReference type="PANTHER" id="PTHR32114">
    <property type="entry name" value="ABC TRANSPORTER ABCH.3"/>
    <property type="match status" value="1"/>
</dbReference>
<evidence type="ECO:0000256" key="15">
    <source>
        <dbReference type="SAM" id="MobiDB-lite"/>
    </source>
</evidence>
<evidence type="ECO:0000256" key="4">
    <source>
        <dbReference type="ARBA" id="ARBA00022705"/>
    </source>
</evidence>
<dbReference type="SUPFAM" id="SSF52540">
    <property type="entry name" value="P-loop containing nucleoside triphosphate hydrolases"/>
    <property type="match status" value="1"/>
</dbReference>
<evidence type="ECO:0000256" key="12">
    <source>
        <dbReference type="ARBA" id="ARBA00023172"/>
    </source>
</evidence>
<evidence type="ECO:0000256" key="6">
    <source>
        <dbReference type="ARBA" id="ARBA00022741"/>
    </source>
</evidence>
<keyword evidence="6" id="KW-0547">Nucleotide-binding</keyword>
<dbReference type="InterPro" id="IPR027417">
    <property type="entry name" value="P-loop_NTPase"/>
</dbReference>
<dbReference type="FunFam" id="3.40.50.300:FF:001446">
    <property type="entry name" value="DsDNA exonuclease SbcC"/>
    <property type="match status" value="1"/>
</dbReference>
<evidence type="ECO:0000256" key="8">
    <source>
        <dbReference type="ARBA" id="ARBA00022801"/>
    </source>
</evidence>
<dbReference type="GO" id="GO:0004527">
    <property type="term" value="F:exonuclease activity"/>
    <property type="evidence" value="ECO:0007669"/>
    <property type="project" value="UniProtKB-KW"/>
</dbReference>
<dbReference type="InterPro" id="IPR038729">
    <property type="entry name" value="Rad50/SbcC_AAA"/>
</dbReference>
<feature type="region of interest" description="Disordered" evidence="15">
    <location>
        <begin position="837"/>
        <end position="858"/>
    </location>
</feature>
<keyword evidence="4" id="KW-0235">DNA replication</keyword>
<accession>A0AA42CWS7</accession>
<dbReference type="GO" id="GO:0005524">
    <property type="term" value="F:ATP binding"/>
    <property type="evidence" value="ECO:0007669"/>
    <property type="project" value="UniProtKB-KW"/>
</dbReference>
<feature type="coiled-coil region" evidence="14">
    <location>
        <begin position="468"/>
        <end position="509"/>
    </location>
</feature>
<comment type="subunit">
    <text evidence="2">Heterodimer of SbcC and SbcD.</text>
</comment>
<keyword evidence="12" id="KW-0233">DNA recombination</keyword>
<keyword evidence="9" id="KW-0269">Exonuclease</keyword>
<feature type="compositionally biased region" description="Basic residues" evidence="15">
    <location>
        <begin position="335"/>
        <end position="345"/>
    </location>
</feature>
<evidence type="ECO:0000313" key="18">
    <source>
        <dbReference type="Proteomes" id="UP001165678"/>
    </source>
</evidence>
<feature type="coiled-coil region" evidence="14">
    <location>
        <begin position="677"/>
        <end position="718"/>
    </location>
</feature>
<organism evidence="17 18">
    <name type="scientific">Larsenimonas rhizosphaerae</name>
    <dbReference type="NCBI Taxonomy" id="2944682"/>
    <lineage>
        <taxon>Bacteria</taxon>
        <taxon>Pseudomonadati</taxon>
        <taxon>Pseudomonadota</taxon>
        <taxon>Gammaproteobacteria</taxon>
        <taxon>Oceanospirillales</taxon>
        <taxon>Halomonadaceae</taxon>
        <taxon>Larsenimonas</taxon>
    </lineage>
</organism>
<keyword evidence="8" id="KW-0378">Hydrolase</keyword>
<dbReference type="PANTHER" id="PTHR32114:SF2">
    <property type="entry name" value="ABC TRANSPORTER ABCH.3"/>
    <property type="match status" value="1"/>
</dbReference>
<feature type="domain" description="Rad50/SbcC-type AAA" evidence="16">
    <location>
        <begin position="5"/>
        <end position="223"/>
    </location>
</feature>
<dbReference type="Pfam" id="PF13558">
    <property type="entry name" value="SbcC_Walker_B"/>
    <property type="match status" value="1"/>
</dbReference>
<evidence type="ECO:0000256" key="9">
    <source>
        <dbReference type="ARBA" id="ARBA00022839"/>
    </source>
</evidence>
<evidence type="ECO:0000256" key="2">
    <source>
        <dbReference type="ARBA" id="ARBA00011322"/>
    </source>
</evidence>
<evidence type="ECO:0000256" key="14">
    <source>
        <dbReference type="SAM" id="Coils"/>
    </source>
</evidence>
<dbReference type="Proteomes" id="UP001165678">
    <property type="component" value="Unassembled WGS sequence"/>
</dbReference>
<dbReference type="GO" id="GO:0004519">
    <property type="term" value="F:endonuclease activity"/>
    <property type="evidence" value="ECO:0007669"/>
    <property type="project" value="UniProtKB-KW"/>
</dbReference>
<evidence type="ECO:0000259" key="16">
    <source>
        <dbReference type="Pfam" id="PF13476"/>
    </source>
</evidence>
<comment type="caution">
    <text evidence="17">The sequence shown here is derived from an EMBL/GenBank/DDBJ whole genome shotgun (WGS) entry which is preliminary data.</text>
</comment>
<evidence type="ECO:0000256" key="10">
    <source>
        <dbReference type="ARBA" id="ARBA00022840"/>
    </source>
</evidence>
<sequence>MRIQRLVIHNLASLAGPHTIDFDAGPLASCGLFAITGPTGAGKSTLLDALCLALYGTTPRLRHATQQSAKTPDVEGDSLAMNDPRTLLRRGASQGFAEVTFIGIDNAAYTARWSVRRARDKAGGRLQASDQQLVRVSDNTVLNRHKREFQAEIAARLGLGFEQFTRSVLLAQSEFSAFLNADDNARSELLEKLTDTDIYSRLSREAYQREKTARDALDALTQSQAHAPPADDETREVLEQQEQDTHHQWQTLNARQQHLTTQRHWLEHMNQLQTAHQAASAHYQGAMDTYKALEPQRQWRDQLKAAAPLRENARALTREHQACQRAARELADARRKRQAARHTRRQAGILHQQARRQQQEAAEQRDAARPHLDQARTLSEAIRHDLRRMATLAEQHREGSTCLEALQSRRDRVGQTCQATAEQIDAVMARRADITDPSHWRRALQETRQTTWQQLQFHQAMLSHLAYYRQAKRDHESSRQALEDHRQTSNAAEADYRAAEEALATAEQARTSGLERITRQRQVRLDAVLTLRRQLTPHTPCPVCGSEEHPYLVSPPVSPEAAQLAAMEAEEQRQEQEFHQNWQAATATAHEARVRREVLERQYTGLVATRDQTGQALNEARARLDTEGIEVSDAPDIRCTELEAECTRLSRCHADAEQALSTFLADEEALVPLRERKADLASELAVLDNQHETLRQELAHQQNEQTTLEADLARQKARLRELLAPFTDVDAWQQQLDQAFHQAAQRETESAEALRHHEQAGIQATEQAWHALATLRRIHERIHQLEQSQQAWQAAHPQLSGQTLQQLMTTSSEELATLEENLQQAWEALTRAEAASAAATHHRDRHLDTSPLADTASLPVNDDHALTTTLDAQEAQLDETLAALTPELSLALDARDDAMAQRREDDQRRQTWRDLAERIHAARAEHQRWGQISQLIGSADGKAFRRIAQGYNLDRLVEQANLHLHQLARRYRLIRGGSPLGLLVIDQDMGDEQRSVHSLSGGEGFLISLALALGLASMASDQLAIDTLFIDEGFGSLDAQSLHMAMDALDALQAQGRQVGVISHVRDMIERIPVQVRLTPQGGGISTLGISVQGAPL</sequence>
<evidence type="ECO:0000256" key="11">
    <source>
        <dbReference type="ARBA" id="ARBA00023054"/>
    </source>
</evidence>
<gene>
    <name evidence="17" type="ORF">OQ287_01960</name>
</gene>
<comment type="similarity">
    <text evidence="1">Belongs to the SMC family. SbcC subfamily.</text>
</comment>
<dbReference type="GO" id="GO:0006260">
    <property type="term" value="P:DNA replication"/>
    <property type="evidence" value="ECO:0007669"/>
    <property type="project" value="UniProtKB-KW"/>
</dbReference>
<feature type="region of interest" description="Disordered" evidence="15">
    <location>
        <begin position="335"/>
        <end position="374"/>
    </location>
</feature>
<dbReference type="Gene3D" id="3.40.50.300">
    <property type="entry name" value="P-loop containing nucleotide triphosphate hydrolases"/>
    <property type="match status" value="2"/>
</dbReference>
<protein>
    <recommendedName>
        <fullName evidence="3">Nuclease SbcCD subunit C</fullName>
    </recommendedName>
</protein>
<dbReference type="GO" id="GO:0006302">
    <property type="term" value="P:double-strand break repair"/>
    <property type="evidence" value="ECO:0007669"/>
    <property type="project" value="InterPro"/>
</dbReference>
<dbReference type="AlphaFoldDB" id="A0AA42CWS7"/>
<dbReference type="GO" id="GO:0016887">
    <property type="term" value="F:ATP hydrolysis activity"/>
    <property type="evidence" value="ECO:0007669"/>
    <property type="project" value="InterPro"/>
</dbReference>
<proteinExistence type="inferred from homology"/>
<name>A0AA42CWS7_9GAMM</name>
<dbReference type="EMBL" id="JAPIVE010000001">
    <property type="protein sequence ID" value="MCX2522998.1"/>
    <property type="molecule type" value="Genomic_DNA"/>
</dbReference>
<comment type="function">
    <text evidence="13">SbcCD cleaves DNA hairpin structures. These structures can inhibit DNA replication and are intermediates in certain DNA recombination reactions. The complex acts as a 3'-&gt;5' double strand exonuclease that can open hairpins. It also has a 5' single-strand endonuclease activity.</text>
</comment>
<keyword evidence="7" id="KW-0255">Endonuclease</keyword>
<dbReference type="GO" id="GO:0006310">
    <property type="term" value="P:DNA recombination"/>
    <property type="evidence" value="ECO:0007669"/>
    <property type="project" value="UniProtKB-KW"/>
</dbReference>
<reference evidence="17" key="1">
    <citation type="submission" date="2022-11" db="EMBL/GenBank/DDBJ databases">
        <title>Larsenimonas rhizosphaerae sp. nov., isolated from a tidal mudflat.</title>
        <authorList>
            <person name="Lee S.D."/>
            <person name="Kim I.S."/>
        </authorList>
    </citation>
    <scope>NUCLEOTIDE SEQUENCE</scope>
    <source>
        <strain evidence="17">GH2-1</strain>
    </source>
</reference>
<dbReference type="Pfam" id="PF13476">
    <property type="entry name" value="AAA_23"/>
    <property type="match status" value="1"/>
</dbReference>
<evidence type="ECO:0000256" key="7">
    <source>
        <dbReference type="ARBA" id="ARBA00022759"/>
    </source>
</evidence>
<feature type="region of interest" description="Disordered" evidence="15">
    <location>
        <begin position="222"/>
        <end position="248"/>
    </location>
</feature>